<name>A0A017T2K4_9BACT</name>
<dbReference type="Proteomes" id="UP000019678">
    <property type="component" value="Unassembled WGS sequence"/>
</dbReference>
<evidence type="ECO:0000259" key="1">
    <source>
        <dbReference type="Pfam" id="PF17775"/>
    </source>
</evidence>
<evidence type="ECO:0000313" key="2">
    <source>
        <dbReference type="EMBL" id="EYF03468.1"/>
    </source>
</evidence>
<sequence>MAKPKLCPCTSGRAYRDCCASYHAGAEPPDPSTLVRTRYAAFALKDAAYLLRTLDAQHEDRAEGPAAYARALQGNQLRYMGLTLLDASVPDDAAGTAQVLFLAKLFERGRDVSFVELSDFRHDGTGWRYASGSLVGARELPADGAGLTIATFPRRA</sequence>
<gene>
    <name evidence="2" type="ORF">CAP_5452</name>
</gene>
<dbReference type="Pfam" id="PF17775">
    <property type="entry name" value="YchJ_M-like"/>
    <property type="match status" value="1"/>
</dbReference>
<proteinExistence type="predicted"/>
<dbReference type="InterPro" id="IPR032710">
    <property type="entry name" value="NTF2-like_dom_sf"/>
</dbReference>
<dbReference type="InterPro" id="IPR048469">
    <property type="entry name" value="YchJ-like_M"/>
</dbReference>
<dbReference type="Gene3D" id="3.10.450.50">
    <property type="match status" value="1"/>
</dbReference>
<protein>
    <recommendedName>
        <fullName evidence="1">YchJ-like middle NTF2-like domain-containing protein</fullName>
    </recommendedName>
</protein>
<reference evidence="2 3" key="1">
    <citation type="submission" date="2013-05" db="EMBL/GenBank/DDBJ databases">
        <title>Genome assembly of Chondromyces apiculatus DSM 436.</title>
        <authorList>
            <person name="Sharma G."/>
            <person name="Khatri I."/>
            <person name="Kaur C."/>
            <person name="Mayilraj S."/>
            <person name="Subramanian S."/>
        </authorList>
    </citation>
    <scope>NUCLEOTIDE SEQUENCE [LARGE SCALE GENOMIC DNA]</scope>
    <source>
        <strain evidence="2 3">DSM 436</strain>
    </source>
</reference>
<organism evidence="2 3">
    <name type="scientific">Chondromyces apiculatus DSM 436</name>
    <dbReference type="NCBI Taxonomy" id="1192034"/>
    <lineage>
        <taxon>Bacteria</taxon>
        <taxon>Pseudomonadati</taxon>
        <taxon>Myxococcota</taxon>
        <taxon>Polyangia</taxon>
        <taxon>Polyangiales</taxon>
        <taxon>Polyangiaceae</taxon>
        <taxon>Chondromyces</taxon>
    </lineage>
</organism>
<dbReference type="RefSeq" id="WP_044245853.1">
    <property type="nucleotide sequence ID" value="NZ_ASRX01000045.1"/>
</dbReference>
<feature type="domain" description="YchJ-like middle NTF2-like" evidence="1">
    <location>
        <begin position="31"/>
        <end position="132"/>
    </location>
</feature>
<dbReference type="AlphaFoldDB" id="A0A017T2K4"/>
<dbReference type="EMBL" id="ASRX01000045">
    <property type="protein sequence ID" value="EYF03468.1"/>
    <property type="molecule type" value="Genomic_DNA"/>
</dbReference>
<keyword evidence="3" id="KW-1185">Reference proteome</keyword>
<accession>A0A017T2K4</accession>
<dbReference type="eggNOG" id="COG3012">
    <property type="taxonomic scope" value="Bacteria"/>
</dbReference>
<dbReference type="STRING" id="1192034.CAP_5452"/>
<comment type="caution">
    <text evidence="2">The sequence shown here is derived from an EMBL/GenBank/DDBJ whole genome shotgun (WGS) entry which is preliminary data.</text>
</comment>
<evidence type="ECO:0000313" key="3">
    <source>
        <dbReference type="Proteomes" id="UP000019678"/>
    </source>
</evidence>
<dbReference type="OrthoDB" id="21421at2"/>
<dbReference type="SUPFAM" id="SSF54427">
    <property type="entry name" value="NTF2-like"/>
    <property type="match status" value="1"/>
</dbReference>